<proteinExistence type="predicted"/>
<comment type="caution">
    <text evidence="2">The sequence shown here is derived from an EMBL/GenBank/DDBJ whole genome shotgun (WGS) entry which is preliminary data.</text>
</comment>
<evidence type="ECO:0000313" key="3">
    <source>
        <dbReference type="Proteomes" id="UP001403094"/>
    </source>
</evidence>
<evidence type="ECO:0000256" key="1">
    <source>
        <dbReference type="SAM" id="MobiDB-lite"/>
    </source>
</evidence>
<organism evidence="2 3">
    <name type="scientific">Streptomyces cheonanensis</name>
    <dbReference type="NCBI Taxonomy" id="312720"/>
    <lineage>
        <taxon>Bacteria</taxon>
        <taxon>Bacillati</taxon>
        <taxon>Actinomycetota</taxon>
        <taxon>Actinomycetes</taxon>
        <taxon>Kitasatosporales</taxon>
        <taxon>Streptomycetaceae</taxon>
        <taxon>Streptomyces</taxon>
    </lineage>
</organism>
<protein>
    <submittedName>
        <fullName evidence="2">Uncharacterized protein</fullName>
    </submittedName>
</protein>
<dbReference type="Proteomes" id="UP001403094">
    <property type="component" value="Unassembled WGS sequence"/>
</dbReference>
<keyword evidence="3" id="KW-1185">Reference proteome</keyword>
<sequence length="96" mass="10462">MCGRRKAGSFPGSPGRFHAARHPAAAVRRFTRAHGRCPHGARPPAFTPVRAVRRAAVESLRRRSGRRPVRVGVTLLYVLRERLGLAGPAVGRYVSA</sequence>
<evidence type="ECO:0000313" key="2">
    <source>
        <dbReference type="EMBL" id="GAA2049939.1"/>
    </source>
</evidence>
<dbReference type="EMBL" id="BAAANQ010000003">
    <property type="protein sequence ID" value="GAA2049939.1"/>
    <property type="molecule type" value="Genomic_DNA"/>
</dbReference>
<reference evidence="3" key="1">
    <citation type="journal article" date="2019" name="Int. J. Syst. Evol. Microbiol.">
        <title>The Global Catalogue of Microorganisms (GCM) 10K type strain sequencing project: providing services to taxonomists for standard genome sequencing and annotation.</title>
        <authorList>
            <consortium name="The Broad Institute Genomics Platform"/>
            <consortium name="The Broad Institute Genome Sequencing Center for Infectious Disease"/>
            <person name="Wu L."/>
            <person name="Ma J."/>
        </authorList>
    </citation>
    <scope>NUCLEOTIDE SEQUENCE [LARGE SCALE GENOMIC DNA]</scope>
    <source>
        <strain evidence="3">JCM 14549</strain>
    </source>
</reference>
<accession>A0ABP5GP44</accession>
<gene>
    <name evidence="2" type="ORF">GCM10009757_21410</name>
</gene>
<feature type="region of interest" description="Disordered" evidence="1">
    <location>
        <begin position="1"/>
        <end position="21"/>
    </location>
</feature>
<name>A0ABP5GP44_9ACTN</name>